<proteinExistence type="predicted"/>
<dbReference type="AlphaFoldDB" id="A0A0G0T1S1"/>
<reference evidence="4 5" key="1">
    <citation type="journal article" date="2015" name="Nature">
        <title>rRNA introns, odd ribosomes, and small enigmatic genomes across a large radiation of phyla.</title>
        <authorList>
            <person name="Brown C.T."/>
            <person name="Hug L.A."/>
            <person name="Thomas B.C."/>
            <person name="Sharon I."/>
            <person name="Castelle C.J."/>
            <person name="Singh A."/>
            <person name="Wilkins M.J."/>
            <person name="Williams K.H."/>
            <person name="Banfield J.F."/>
        </authorList>
    </citation>
    <scope>NUCLEOTIDE SEQUENCE [LARGE SCALE GENOMIC DNA]</scope>
</reference>
<sequence>MDKRLFVAGLPYSLNDQALADLFAESGKVISANVIIDRDTGQSKGFGFVEMETSEEAQGAIAKLNDFEIEGRKIVVNVARPREERPQGNFGGGGRGGYGNDRPRSGGFKGRGDRNRY</sequence>
<comment type="caution">
    <text evidence="4">The sequence shown here is derived from an EMBL/GenBank/DDBJ whole genome shotgun (WGS) entry which is preliminary data.</text>
</comment>
<dbReference type="PATRIC" id="fig|1618563.3.peg.236"/>
<dbReference type="Pfam" id="PF00076">
    <property type="entry name" value="RRM_1"/>
    <property type="match status" value="1"/>
</dbReference>
<dbReference type="InterPro" id="IPR000504">
    <property type="entry name" value="RRM_dom"/>
</dbReference>
<organism evidence="4 5">
    <name type="scientific">Candidatus Woesebacteria bacterium GW2011_GWA2_40_7b</name>
    <dbReference type="NCBI Taxonomy" id="1618563"/>
    <lineage>
        <taxon>Bacteria</taxon>
        <taxon>Candidatus Woeseibacteriota</taxon>
    </lineage>
</organism>
<name>A0A0G0T1S1_9BACT</name>
<dbReference type="SMART" id="SM00360">
    <property type="entry name" value="RRM"/>
    <property type="match status" value="1"/>
</dbReference>
<dbReference type="InterPro" id="IPR052462">
    <property type="entry name" value="SLIRP/GR-RBP-like"/>
</dbReference>
<dbReference type="PANTHER" id="PTHR48027">
    <property type="entry name" value="HETEROGENEOUS NUCLEAR RIBONUCLEOPROTEIN 87F-RELATED"/>
    <property type="match status" value="1"/>
</dbReference>
<dbReference type="Gene3D" id="3.30.70.330">
    <property type="match status" value="1"/>
</dbReference>
<dbReference type="EMBL" id="LBZK01000011">
    <property type="protein sequence ID" value="KKR70998.1"/>
    <property type="molecule type" value="Genomic_DNA"/>
</dbReference>
<evidence type="ECO:0000259" key="3">
    <source>
        <dbReference type="PROSITE" id="PS50102"/>
    </source>
</evidence>
<dbReference type="STRING" id="1618563.UU12_C0011G0018"/>
<dbReference type="Proteomes" id="UP000034562">
    <property type="component" value="Unassembled WGS sequence"/>
</dbReference>
<accession>A0A0G0T1S1</accession>
<dbReference type="GO" id="GO:0003723">
    <property type="term" value="F:RNA binding"/>
    <property type="evidence" value="ECO:0007669"/>
    <property type="project" value="UniProtKB-KW"/>
</dbReference>
<dbReference type="PROSITE" id="PS50102">
    <property type="entry name" value="RRM"/>
    <property type="match status" value="1"/>
</dbReference>
<feature type="compositionally biased region" description="Gly residues" evidence="2">
    <location>
        <begin position="89"/>
        <end position="99"/>
    </location>
</feature>
<evidence type="ECO:0000313" key="4">
    <source>
        <dbReference type="EMBL" id="KKR70998.1"/>
    </source>
</evidence>
<evidence type="ECO:0000256" key="2">
    <source>
        <dbReference type="SAM" id="MobiDB-lite"/>
    </source>
</evidence>
<evidence type="ECO:0000256" key="1">
    <source>
        <dbReference type="ARBA" id="ARBA00022884"/>
    </source>
</evidence>
<dbReference type="InterPro" id="IPR012677">
    <property type="entry name" value="Nucleotide-bd_a/b_plait_sf"/>
</dbReference>
<evidence type="ECO:0000313" key="5">
    <source>
        <dbReference type="Proteomes" id="UP000034562"/>
    </source>
</evidence>
<gene>
    <name evidence="4" type="ORF">UU12_C0011G0018</name>
</gene>
<dbReference type="SUPFAM" id="SSF54928">
    <property type="entry name" value="RNA-binding domain, RBD"/>
    <property type="match status" value="1"/>
</dbReference>
<protein>
    <recommendedName>
        <fullName evidence="3">RRM domain-containing protein</fullName>
    </recommendedName>
</protein>
<dbReference type="InterPro" id="IPR035979">
    <property type="entry name" value="RBD_domain_sf"/>
</dbReference>
<feature type="domain" description="RRM" evidence="3">
    <location>
        <begin position="3"/>
        <end position="81"/>
    </location>
</feature>
<keyword evidence="1" id="KW-0694">RNA-binding</keyword>
<feature type="region of interest" description="Disordered" evidence="2">
    <location>
        <begin position="79"/>
        <end position="117"/>
    </location>
</feature>